<evidence type="ECO:0000313" key="1">
    <source>
        <dbReference type="EMBL" id="KAB5431880.1"/>
    </source>
</evidence>
<dbReference type="Proteomes" id="UP000462885">
    <property type="component" value="Unassembled WGS sequence"/>
</dbReference>
<name>A0A174QMR9_PHOVU</name>
<organism evidence="2 4">
    <name type="scientific">Phocaeicola vulgatus</name>
    <name type="common">Bacteroides vulgatus</name>
    <dbReference type="NCBI Taxonomy" id="821"/>
    <lineage>
        <taxon>Bacteria</taxon>
        <taxon>Pseudomonadati</taxon>
        <taxon>Bacteroidota</taxon>
        <taxon>Bacteroidia</taxon>
        <taxon>Bacteroidales</taxon>
        <taxon>Bacteroidaceae</taxon>
        <taxon>Phocaeicola</taxon>
    </lineage>
</organism>
<protein>
    <submittedName>
        <fullName evidence="2">Uncharacterized protein</fullName>
    </submittedName>
</protein>
<evidence type="ECO:0000313" key="4">
    <source>
        <dbReference type="Proteomes" id="UP000524321"/>
    </source>
</evidence>
<dbReference type="Proteomes" id="UP000524321">
    <property type="component" value="Unassembled WGS sequence"/>
</dbReference>
<evidence type="ECO:0000313" key="2">
    <source>
        <dbReference type="EMBL" id="NVB74976.1"/>
    </source>
</evidence>
<gene>
    <name evidence="1" type="ORF">F9Z94_21320</name>
    <name evidence="2" type="ORF">HUV05_15835</name>
</gene>
<reference evidence="2 4" key="2">
    <citation type="submission" date="2020-04" db="EMBL/GenBank/DDBJ databases">
        <authorList>
            <person name="Pieper L."/>
        </authorList>
    </citation>
    <scope>NUCLEOTIDE SEQUENCE [LARGE SCALE GENOMIC DNA]</scope>
    <source>
        <strain evidence="2 4">B33</strain>
    </source>
</reference>
<accession>A0A174QMR9</accession>
<proteinExistence type="predicted"/>
<dbReference type="AlphaFoldDB" id="A0A174QMR9"/>
<comment type="caution">
    <text evidence="2">The sequence shown here is derived from an EMBL/GenBank/DDBJ whole genome shotgun (WGS) entry which is preliminary data.</text>
</comment>
<dbReference type="EMBL" id="WCIF01000043">
    <property type="protein sequence ID" value="KAB5431880.1"/>
    <property type="molecule type" value="Genomic_DNA"/>
</dbReference>
<sequence length="323" mass="36571">MTVVLIGTALLLSVYMVVNILYKRTNHYRNPDRDLENYRQGVPCGIRLANFGTTNSFYAFCAHNTLGVKSFNFALNCESVEFDVDILKHYAVHLTKGCVVILHLNFCVSMYRCNKLNESRKAWDVIPHGGQIKTSLRQRLAHLLPVAPWQCKKALRLLIDVESNETEAYKYVSASQSAKNAKEMAVCWINLFGLQSLQTGEIGEANQREVEFNTFKVVEFVDFCCKQGFLPVVACTPLGCDLNSYVSDAFGDATLGGIERKMKERGVPFLNYRKDERFQSELSLFTDGGYKLSRRGSLKYMKILLADVQSFYETVINNKSLNA</sequence>
<evidence type="ECO:0000313" key="3">
    <source>
        <dbReference type="Proteomes" id="UP000462885"/>
    </source>
</evidence>
<reference evidence="2 4" key="3">
    <citation type="submission" date="2020-07" db="EMBL/GenBank/DDBJ databases">
        <title>Bacterial metabolism rescues the inhibition of intestinal drug absorption by food and drug additives.</title>
        <authorList>
            <person name="Zou L."/>
            <person name="Spanogiannopoulos P."/>
            <person name="Chien H.-C."/>
            <person name="Pieper L.M."/>
            <person name="Cai W."/>
            <person name="Khuri N."/>
            <person name="Pottel J."/>
            <person name="Vora B."/>
            <person name="Ni Z."/>
            <person name="Tsakalozou E."/>
            <person name="Zhang W."/>
            <person name="Shoichet B.K."/>
            <person name="Giacomini K.M."/>
            <person name="Turnbaugh P.J."/>
        </authorList>
    </citation>
    <scope>NUCLEOTIDE SEQUENCE [LARGE SCALE GENOMIC DNA]</scope>
    <source>
        <strain evidence="2 4">B33</strain>
    </source>
</reference>
<dbReference type="EMBL" id="JABWDJ010000077">
    <property type="protein sequence ID" value="NVB74976.1"/>
    <property type="molecule type" value="Genomic_DNA"/>
</dbReference>
<reference evidence="1 3" key="1">
    <citation type="submission" date="2019-10" db="EMBL/GenBank/DDBJ databases">
        <title>Genome Sequence and Assembly of iSURF_14.</title>
        <authorList>
            <person name="Wucher B.R."/>
            <person name="Ruoff K.L."/>
            <person name="Price C.E."/>
            <person name="Valls R.R."/>
            <person name="O'Toole G.A."/>
        </authorList>
    </citation>
    <scope>NUCLEOTIDE SEQUENCE [LARGE SCALE GENOMIC DNA]</scope>
    <source>
        <strain evidence="1 3">ANK132K_3B</strain>
    </source>
</reference>
<dbReference type="RefSeq" id="WP_057279438.1">
    <property type="nucleotide sequence ID" value="NZ_CAXSLB010000001.1"/>
</dbReference>